<dbReference type="STRING" id="1392540.P256_00131"/>
<sequence>MAKTIHSLNTLLTEMQLPHELIQGNERLDEIVEMKSFIEALTLLQQQWH</sequence>
<proteinExistence type="predicted"/>
<name>V2TGD9_9GAMM</name>
<dbReference type="HOGENOM" id="CLU_3131249_0_0_6"/>
<dbReference type="PATRIC" id="fig|1392540.3.peg.127"/>
<accession>V2TGD9</accession>
<evidence type="ECO:0000313" key="2">
    <source>
        <dbReference type="Proteomes" id="UP000023785"/>
    </source>
</evidence>
<dbReference type="EMBL" id="AYER01000001">
    <property type="protein sequence ID" value="ESK41143.1"/>
    <property type="molecule type" value="Genomic_DNA"/>
</dbReference>
<gene>
    <name evidence="1" type="ORF">P256_00131</name>
</gene>
<reference evidence="1 2" key="1">
    <citation type="submission" date="2013-10" db="EMBL/GenBank/DDBJ databases">
        <title>The Genome Sequence of Acinetobacter nectaris CIP 110549.</title>
        <authorList>
            <consortium name="The Broad Institute Genomics Platform"/>
            <consortium name="The Broad Institute Genome Sequencing Center for Infectious Disease"/>
            <person name="Cerqueira G."/>
            <person name="Feldgarden M."/>
            <person name="Courvalin P."/>
            <person name="Grillot-Courvalin C."/>
            <person name="Clermont D."/>
            <person name="Rocha E."/>
            <person name="Yoon E.-J."/>
            <person name="Nemec A."/>
            <person name="Young S.K."/>
            <person name="Zeng Q."/>
            <person name="Gargeya S."/>
            <person name="Fitzgerald M."/>
            <person name="Abouelleil A."/>
            <person name="Alvarado L."/>
            <person name="Berlin A.M."/>
            <person name="Chapman S.B."/>
            <person name="Gainer-Dewar J."/>
            <person name="Goldberg J."/>
            <person name="Gnerre S."/>
            <person name="Griggs A."/>
            <person name="Gujja S."/>
            <person name="Hansen M."/>
            <person name="Howarth C."/>
            <person name="Imamovic A."/>
            <person name="Ireland A."/>
            <person name="Larimer J."/>
            <person name="McCowan C."/>
            <person name="Murphy C."/>
            <person name="Pearson M."/>
            <person name="Poon T.W."/>
            <person name="Priest M."/>
            <person name="Roberts A."/>
            <person name="Saif S."/>
            <person name="Shea T."/>
            <person name="Sykes S."/>
            <person name="Wortman J."/>
            <person name="Nusbaum C."/>
            <person name="Birren B."/>
        </authorList>
    </citation>
    <scope>NUCLEOTIDE SEQUENCE [LARGE SCALE GENOMIC DNA]</scope>
    <source>
        <strain evidence="1 2">CIP 110549</strain>
    </source>
</reference>
<dbReference type="Proteomes" id="UP000023785">
    <property type="component" value="Unassembled WGS sequence"/>
</dbReference>
<comment type="caution">
    <text evidence="1">The sequence shown here is derived from an EMBL/GenBank/DDBJ whole genome shotgun (WGS) entry which is preliminary data.</text>
</comment>
<keyword evidence="2" id="KW-1185">Reference proteome</keyword>
<dbReference type="AlphaFoldDB" id="V2TGD9"/>
<evidence type="ECO:0000313" key="1">
    <source>
        <dbReference type="EMBL" id="ESK41143.1"/>
    </source>
</evidence>
<dbReference type="RefSeq" id="WP_023271736.1">
    <property type="nucleotide sequence ID" value="NZ_KI530712.1"/>
</dbReference>
<organism evidence="1 2">
    <name type="scientific">Acinetobacter nectaris CIP 110549</name>
    <dbReference type="NCBI Taxonomy" id="1392540"/>
    <lineage>
        <taxon>Bacteria</taxon>
        <taxon>Pseudomonadati</taxon>
        <taxon>Pseudomonadota</taxon>
        <taxon>Gammaproteobacteria</taxon>
        <taxon>Moraxellales</taxon>
        <taxon>Moraxellaceae</taxon>
        <taxon>Acinetobacter</taxon>
    </lineage>
</organism>
<protein>
    <submittedName>
        <fullName evidence="1">Uncharacterized protein</fullName>
    </submittedName>
</protein>